<keyword evidence="2" id="KW-1003">Cell membrane</keyword>
<name>A0ABZ0TCY8_9SPHI</name>
<feature type="transmembrane region" description="Helical" evidence="6">
    <location>
        <begin position="335"/>
        <end position="358"/>
    </location>
</feature>
<evidence type="ECO:0000259" key="7">
    <source>
        <dbReference type="Pfam" id="PF02687"/>
    </source>
</evidence>
<feature type="transmembrane region" description="Helical" evidence="6">
    <location>
        <begin position="726"/>
        <end position="746"/>
    </location>
</feature>
<evidence type="ECO:0000259" key="8">
    <source>
        <dbReference type="Pfam" id="PF12704"/>
    </source>
</evidence>
<organism evidence="9 10">
    <name type="scientific">Mucilaginibacter sabulilitoris</name>
    <dbReference type="NCBI Taxonomy" id="1173583"/>
    <lineage>
        <taxon>Bacteria</taxon>
        <taxon>Pseudomonadati</taxon>
        <taxon>Bacteroidota</taxon>
        <taxon>Sphingobacteriia</taxon>
        <taxon>Sphingobacteriales</taxon>
        <taxon>Sphingobacteriaceae</taxon>
        <taxon>Mucilaginibacter</taxon>
    </lineage>
</organism>
<dbReference type="InterPro" id="IPR003838">
    <property type="entry name" value="ABC3_permease_C"/>
</dbReference>
<feature type="transmembrane region" description="Helical" evidence="6">
    <location>
        <begin position="671"/>
        <end position="698"/>
    </location>
</feature>
<feature type="transmembrane region" description="Helical" evidence="6">
    <location>
        <begin position="758"/>
        <end position="780"/>
    </location>
</feature>
<feature type="domain" description="ABC3 transporter permease C-terminal" evidence="7">
    <location>
        <begin position="677"/>
        <end position="786"/>
    </location>
</feature>
<evidence type="ECO:0000256" key="3">
    <source>
        <dbReference type="ARBA" id="ARBA00022692"/>
    </source>
</evidence>
<feature type="domain" description="MacB-like periplasmic core" evidence="8">
    <location>
        <begin position="20"/>
        <end position="245"/>
    </location>
</feature>
<feature type="transmembrane region" description="Helical" evidence="6">
    <location>
        <begin position="287"/>
        <end position="306"/>
    </location>
</feature>
<dbReference type="PANTHER" id="PTHR30572:SF18">
    <property type="entry name" value="ABC-TYPE MACROLIDE FAMILY EXPORT SYSTEM PERMEASE COMPONENT 2"/>
    <property type="match status" value="1"/>
</dbReference>
<feature type="transmembrane region" description="Helical" evidence="6">
    <location>
        <begin position="426"/>
        <end position="446"/>
    </location>
</feature>
<dbReference type="PANTHER" id="PTHR30572">
    <property type="entry name" value="MEMBRANE COMPONENT OF TRANSPORTER-RELATED"/>
    <property type="match status" value="1"/>
</dbReference>
<evidence type="ECO:0000256" key="1">
    <source>
        <dbReference type="ARBA" id="ARBA00004651"/>
    </source>
</evidence>
<protein>
    <submittedName>
        <fullName evidence="9">ABC transporter permease</fullName>
    </submittedName>
</protein>
<keyword evidence="5 6" id="KW-0472">Membrane</keyword>
<dbReference type="Proteomes" id="UP001324380">
    <property type="component" value="Chromosome"/>
</dbReference>
<feature type="domain" description="MacB-like periplasmic core" evidence="8">
    <location>
        <begin position="462"/>
        <end position="641"/>
    </location>
</feature>
<accession>A0ABZ0TCY8</accession>
<gene>
    <name evidence="9" type="ORF">SNE25_17315</name>
</gene>
<dbReference type="InterPro" id="IPR025857">
    <property type="entry name" value="MacB_PCD"/>
</dbReference>
<keyword evidence="10" id="KW-1185">Reference proteome</keyword>
<evidence type="ECO:0000256" key="5">
    <source>
        <dbReference type="ARBA" id="ARBA00023136"/>
    </source>
</evidence>
<reference evidence="9 10" key="1">
    <citation type="submission" date="2023-11" db="EMBL/GenBank/DDBJ databases">
        <title>Analysis of the Genomes of Mucilaginibacter gossypii cycad 4 and M. sabulilitoris SNA2: microbes with the potential for plant growth promotion.</title>
        <authorList>
            <person name="Hirsch A.M."/>
            <person name="Humm E."/>
            <person name="Rubbi M."/>
            <person name="Del Vecchio G."/>
            <person name="Ha S.M."/>
            <person name="Pellegrini M."/>
            <person name="Gunsalus R.P."/>
        </authorList>
    </citation>
    <scope>NUCLEOTIDE SEQUENCE [LARGE SCALE GENOMIC DNA]</scope>
    <source>
        <strain evidence="9 10">SNA2</strain>
    </source>
</reference>
<dbReference type="Pfam" id="PF02687">
    <property type="entry name" value="FtsX"/>
    <property type="match status" value="2"/>
</dbReference>
<dbReference type="RefSeq" id="WP_321560250.1">
    <property type="nucleotide sequence ID" value="NZ_CP139558.1"/>
</dbReference>
<feature type="transmembrane region" description="Helical" evidence="6">
    <location>
        <begin position="378"/>
        <end position="405"/>
    </location>
</feature>
<dbReference type="Pfam" id="PF12704">
    <property type="entry name" value="MacB_PCD"/>
    <property type="match status" value="2"/>
</dbReference>
<evidence type="ECO:0000313" key="9">
    <source>
        <dbReference type="EMBL" id="WPU91082.1"/>
    </source>
</evidence>
<feature type="transmembrane region" description="Helical" evidence="6">
    <location>
        <begin position="21"/>
        <end position="41"/>
    </location>
</feature>
<sequence length="797" mass="88344">MFKNHIKIAFRSLSKNKGFTFINIVGLAVGLAVCIMIMLYVTHEMSYDSFHKNGKRTFSLHGKLKMGDNTVDMAYMSYATAPLVKQSYPQVESFARVLNYFKPIVINKPSAPEARFLESKLIFVDPGFFNFFSFKLLSGDAGEVLKTPFSVVISKDMAKKYFGHADPVGQTINIKTDSVHTYQITGVAENAPSNSSINFNFVASGQSFQSMKEAAQYSGSQKVGFGSFNIFLQLNHAADTASFMHNMQLISKKNKDAEGIQFYLQPLTDMHLKGNDGDTANTKYLKIFPLVAVLILLLALVNYMSLATARATLRAKEVGVRKVSGASRKNIAVQFYVEAALFSSISFVLGYLLCFLVKPWFLNVLQLKIDNSFLYSPLVVTLLVALFLVTVLIAGSYPSVVLSAFKPAITLKGKTSKQAGGMMVRKGFTTLQFAISVGLIICGIIIDRQLYYFRHVDTGVNRDNVIMIPVGKDLGKKYQVFKKDIADLAGVSSIATSHNAMFKGFDTFSAEGKTKDQNVLITSLLVDHNFISMLGLKWKYPPLPNTELAAHNKIVINELAIEKLNLPVNPIGSFIKAGSDRLEVVGVLKNFNFGSMQYAVSPMALSTIPDSTSLWGKLGCNLFAKVKPHTNLPSLLKSMQDIYKKYDKDTPFDYTFMDDAFNQQYKAEDRLASIFSIFTYITVILATMGLFGLAAFTIEQRTKEIGVRKILGASLSAITNLLTKDFLKLVLLSIVIASPVAWWAMHNWLQNFAYRITIPWWVFTVAGVIAMLTAIITISYHAIKAALANPVDSLRSE</sequence>
<evidence type="ECO:0000256" key="6">
    <source>
        <dbReference type="SAM" id="Phobius"/>
    </source>
</evidence>
<comment type="subcellular location">
    <subcellularLocation>
        <location evidence="1">Cell membrane</location>
        <topology evidence="1">Multi-pass membrane protein</topology>
    </subcellularLocation>
</comment>
<keyword evidence="4 6" id="KW-1133">Transmembrane helix</keyword>
<evidence type="ECO:0000256" key="4">
    <source>
        <dbReference type="ARBA" id="ARBA00022989"/>
    </source>
</evidence>
<proteinExistence type="predicted"/>
<dbReference type="EMBL" id="CP139558">
    <property type="protein sequence ID" value="WPU91082.1"/>
    <property type="molecule type" value="Genomic_DNA"/>
</dbReference>
<feature type="domain" description="ABC3 transporter permease C-terminal" evidence="7">
    <location>
        <begin position="290"/>
        <end position="402"/>
    </location>
</feature>
<dbReference type="InterPro" id="IPR050250">
    <property type="entry name" value="Macrolide_Exporter_MacB"/>
</dbReference>
<evidence type="ECO:0000313" key="10">
    <source>
        <dbReference type="Proteomes" id="UP001324380"/>
    </source>
</evidence>
<evidence type="ECO:0000256" key="2">
    <source>
        <dbReference type="ARBA" id="ARBA00022475"/>
    </source>
</evidence>
<keyword evidence="3 6" id="KW-0812">Transmembrane</keyword>